<name>A0ABU4C2Y9_RHOGO</name>
<gene>
    <name evidence="2" type="ORF">R3Q16_29570</name>
</gene>
<feature type="non-terminal residue" evidence="2">
    <location>
        <position position="183"/>
    </location>
</feature>
<protein>
    <submittedName>
        <fullName evidence="2">PaaI family thioesterase</fullName>
    </submittedName>
</protein>
<comment type="caution">
    <text evidence="2">The sequence shown here is derived from an EMBL/GenBank/DDBJ whole genome shotgun (WGS) entry which is preliminary data.</text>
</comment>
<evidence type="ECO:0000313" key="2">
    <source>
        <dbReference type="EMBL" id="MDV6270784.1"/>
    </source>
</evidence>
<dbReference type="EMBL" id="JAWLKB010000023">
    <property type="protein sequence ID" value="MDV6270784.1"/>
    <property type="molecule type" value="Genomic_DNA"/>
</dbReference>
<dbReference type="InterPro" id="IPR048654">
    <property type="entry name" value="RHA1_ro05818_N"/>
</dbReference>
<dbReference type="Gene3D" id="1.20.58.350">
    <property type="entry name" value="Thioesterase/thiol ester dehydrase-isomerase"/>
    <property type="match status" value="1"/>
</dbReference>
<dbReference type="InterPro" id="IPR029069">
    <property type="entry name" value="HotDog_dom_sf"/>
</dbReference>
<feature type="domain" description="RHA1-ro05818 N-terminal helical" evidence="1">
    <location>
        <begin position="13"/>
        <end position="61"/>
    </location>
</feature>
<reference evidence="2 3" key="1">
    <citation type="submission" date="2023-10" db="EMBL/GenBank/DDBJ databases">
        <title>Development of a sustainable strategy for remediation of hydrocarbon-contaminated territories based on the waste exchange concept.</title>
        <authorList>
            <person name="Krivoruchko A."/>
        </authorList>
    </citation>
    <scope>NUCLEOTIDE SEQUENCE [LARGE SCALE GENOMIC DNA]</scope>
    <source>
        <strain evidence="2 3">IEGM 1203</strain>
    </source>
</reference>
<evidence type="ECO:0000313" key="3">
    <source>
        <dbReference type="Proteomes" id="UP001185927"/>
    </source>
</evidence>
<evidence type="ECO:0000259" key="1">
    <source>
        <dbReference type="Pfam" id="PF20859"/>
    </source>
</evidence>
<dbReference type="RefSeq" id="WP_317545206.1">
    <property type="nucleotide sequence ID" value="NZ_JAWLKB010000023.1"/>
</dbReference>
<dbReference type="SUPFAM" id="SSF54637">
    <property type="entry name" value="Thioesterase/thiol ester dehydrase-isomerase"/>
    <property type="match status" value="1"/>
</dbReference>
<accession>A0ABU4C2Y9</accession>
<dbReference type="Pfam" id="PF20859">
    <property type="entry name" value="RHA1_ro05818_N"/>
    <property type="match status" value="1"/>
</dbReference>
<dbReference type="Proteomes" id="UP001185927">
    <property type="component" value="Unassembled WGS sequence"/>
</dbReference>
<keyword evidence="3" id="KW-1185">Reference proteome</keyword>
<proteinExistence type="predicted"/>
<dbReference type="Gene3D" id="3.10.129.10">
    <property type="entry name" value="Hotdog Thioesterase"/>
    <property type="match status" value="1"/>
</dbReference>
<organism evidence="2 3">
    <name type="scientific">Rhodococcus globerulus</name>
    <dbReference type="NCBI Taxonomy" id="33008"/>
    <lineage>
        <taxon>Bacteria</taxon>
        <taxon>Bacillati</taxon>
        <taxon>Actinomycetota</taxon>
        <taxon>Actinomycetes</taxon>
        <taxon>Mycobacteriales</taxon>
        <taxon>Nocardiaceae</taxon>
        <taxon>Rhodococcus</taxon>
    </lineage>
</organism>
<sequence>MARIDRADVINLSPIDDAADGLRRLTDLLLRVDENDPALVAVADELDRIEAALEQNAGPVEFRDPVSGRGNALAPPLDLERLPDGTVRATGSLGLPYQGPQGLVHGGMSALMLDHILGLTHPEGSTLLEELVVRYHQPLPLFEGVVITGCRMSDEDEKVRAHGEITVDGYLAVSAEALFRDAP</sequence>